<name>A0ABV5ZXQ9_9PSEU</name>
<dbReference type="GO" id="GO:0016787">
    <property type="term" value="F:hydrolase activity"/>
    <property type="evidence" value="ECO:0007669"/>
    <property type="project" value="UniProtKB-KW"/>
</dbReference>
<organism evidence="9 10">
    <name type="scientific">Allokutzneria oryzae</name>
    <dbReference type="NCBI Taxonomy" id="1378989"/>
    <lineage>
        <taxon>Bacteria</taxon>
        <taxon>Bacillati</taxon>
        <taxon>Actinomycetota</taxon>
        <taxon>Actinomycetes</taxon>
        <taxon>Pseudonocardiales</taxon>
        <taxon>Pseudonocardiaceae</taxon>
        <taxon>Allokutzneria</taxon>
    </lineage>
</organism>
<keyword evidence="4 8" id="KW-0732">Signal</keyword>
<evidence type="ECO:0000313" key="9">
    <source>
        <dbReference type="EMBL" id="MFB9905697.1"/>
    </source>
</evidence>
<sequence>MHKPTHLVLTLLSLVSLTGLPAPRSGVATACASVPAPAVPGAHVLSVTGVERPAGPAGVPGRPPIPDVPARCEVTVLLTHPGANDRVEVQVWLPSSGWNGRFLGTGGGGFATGFSAEGVAPAVKGGFAAAATDGGIGINPVSPEAWALDARGRVNWGLLTNFGSRSVHDMTVVGKAVTASFYGRAATYSYWNGCSTGGRQGLAEAQLHPEDYDGIVASVPAIEMPRFSMAQFWPQVVMNQERTFPTACEFDAFTSAAVRACDSLDGVVNGVIGDPRQCRFDPALLVGTKILCGGEELTISAATAEVVRRIWEGPRGWSGQLGAGLVKGGSFSALAGTVTRPDGSTVGAPLPIAENWVKYFVRRDPGMDTTKITYAEFERLVWQSTATYDHVLANTGPDLSAFRAAGGKMITWHGLADSEIAPDTTIGYRDRVERAMGGAARADEFHRLFLAPGTGHCGSGVGTEPVDPLAAVVAWVERGQAPDILPAASRDAKVTRNLCRYPLVSTYDGHGDPDSAASFRCAAP</sequence>
<feature type="chain" id="PRO_5045297831" evidence="8">
    <location>
        <begin position="22"/>
        <end position="524"/>
    </location>
</feature>
<evidence type="ECO:0000256" key="4">
    <source>
        <dbReference type="ARBA" id="ARBA00022729"/>
    </source>
</evidence>
<evidence type="ECO:0000256" key="2">
    <source>
        <dbReference type="ARBA" id="ARBA00022487"/>
    </source>
</evidence>
<dbReference type="EMBL" id="JBHLZU010000014">
    <property type="protein sequence ID" value="MFB9905697.1"/>
    <property type="molecule type" value="Genomic_DNA"/>
</dbReference>
<protein>
    <submittedName>
        <fullName evidence="9">Tannase/feruloyl esterase family alpha/beta hydrolase</fullName>
    </submittedName>
</protein>
<reference evidence="9 10" key="1">
    <citation type="submission" date="2024-09" db="EMBL/GenBank/DDBJ databases">
        <authorList>
            <person name="Sun Q."/>
            <person name="Mori K."/>
        </authorList>
    </citation>
    <scope>NUCLEOTIDE SEQUENCE [LARGE SCALE GENOMIC DNA]</scope>
    <source>
        <strain evidence="9 10">TBRC 7907</strain>
    </source>
</reference>
<dbReference type="Pfam" id="PF07519">
    <property type="entry name" value="Tannase"/>
    <property type="match status" value="1"/>
</dbReference>
<dbReference type="PANTHER" id="PTHR33938">
    <property type="entry name" value="FERULOYL ESTERASE B-RELATED"/>
    <property type="match status" value="1"/>
</dbReference>
<evidence type="ECO:0000256" key="3">
    <source>
        <dbReference type="ARBA" id="ARBA00022723"/>
    </source>
</evidence>
<evidence type="ECO:0000256" key="1">
    <source>
        <dbReference type="ARBA" id="ARBA00006249"/>
    </source>
</evidence>
<dbReference type="InterPro" id="IPR011118">
    <property type="entry name" value="Tannase/feruloyl_esterase"/>
</dbReference>
<accession>A0ABV5ZXQ9</accession>
<evidence type="ECO:0000256" key="8">
    <source>
        <dbReference type="SAM" id="SignalP"/>
    </source>
</evidence>
<keyword evidence="2" id="KW-0719">Serine esterase</keyword>
<gene>
    <name evidence="9" type="ORF">ACFFQA_17325</name>
</gene>
<dbReference type="SUPFAM" id="SSF53474">
    <property type="entry name" value="alpha/beta-Hydrolases"/>
    <property type="match status" value="1"/>
</dbReference>
<dbReference type="RefSeq" id="WP_377852998.1">
    <property type="nucleotide sequence ID" value="NZ_JBHLZU010000014.1"/>
</dbReference>
<evidence type="ECO:0000256" key="5">
    <source>
        <dbReference type="ARBA" id="ARBA00022801"/>
    </source>
</evidence>
<comment type="caution">
    <text evidence="9">The sequence shown here is derived from an EMBL/GenBank/DDBJ whole genome shotgun (WGS) entry which is preliminary data.</text>
</comment>
<feature type="signal peptide" evidence="8">
    <location>
        <begin position="1"/>
        <end position="21"/>
    </location>
</feature>
<evidence type="ECO:0000313" key="10">
    <source>
        <dbReference type="Proteomes" id="UP001589693"/>
    </source>
</evidence>
<dbReference type="InterPro" id="IPR029058">
    <property type="entry name" value="AB_hydrolase_fold"/>
</dbReference>
<evidence type="ECO:0000256" key="6">
    <source>
        <dbReference type="ARBA" id="ARBA00022837"/>
    </source>
</evidence>
<keyword evidence="3" id="KW-0479">Metal-binding</keyword>
<keyword evidence="6" id="KW-0106">Calcium</keyword>
<proteinExistence type="inferred from homology"/>
<evidence type="ECO:0000256" key="7">
    <source>
        <dbReference type="ARBA" id="ARBA00023157"/>
    </source>
</evidence>
<dbReference type="PANTHER" id="PTHR33938:SF8">
    <property type="entry name" value="CARBOXYLIC ESTER HYDROLASE"/>
    <property type="match status" value="1"/>
</dbReference>
<keyword evidence="7" id="KW-1015">Disulfide bond</keyword>
<comment type="similarity">
    <text evidence="1">Belongs to the tannase family.</text>
</comment>
<dbReference type="Proteomes" id="UP001589693">
    <property type="component" value="Unassembled WGS sequence"/>
</dbReference>
<keyword evidence="5 9" id="KW-0378">Hydrolase</keyword>
<keyword evidence="10" id="KW-1185">Reference proteome</keyword>